<dbReference type="PROSITE" id="PS50109">
    <property type="entry name" value="HIS_KIN"/>
    <property type="match status" value="1"/>
</dbReference>
<dbReference type="GO" id="GO:0004721">
    <property type="term" value="F:phosphoprotein phosphatase activity"/>
    <property type="evidence" value="ECO:0007669"/>
    <property type="project" value="TreeGrafter"/>
</dbReference>
<gene>
    <name evidence="14" type="ORF">GCM10011385_29460</name>
</gene>
<dbReference type="InterPro" id="IPR004358">
    <property type="entry name" value="Sig_transdc_His_kin-like_C"/>
</dbReference>
<evidence type="ECO:0000259" key="13">
    <source>
        <dbReference type="PROSITE" id="PS50109"/>
    </source>
</evidence>
<dbReference type="Pfam" id="PF00512">
    <property type="entry name" value="HisKA"/>
    <property type="match status" value="1"/>
</dbReference>
<keyword evidence="4" id="KW-1003">Cell membrane</keyword>
<dbReference type="AlphaFoldDB" id="A0A916W7E7"/>
<keyword evidence="11 12" id="KW-0472">Membrane</keyword>
<dbReference type="GO" id="GO:0005886">
    <property type="term" value="C:plasma membrane"/>
    <property type="evidence" value="ECO:0007669"/>
    <property type="project" value="UniProtKB-SubCell"/>
</dbReference>
<dbReference type="InterPro" id="IPR036890">
    <property type="entry name" value="HATPase_C_sf"/>
</dbReference>
<organism evidence="14 15">
    <name type="scientific">Nitratireductor aestuarii</name>
    <dbReference type="NCBI Taxonomy" id="1735103"/>
    <lineage>
        <taxon>Bacteria</taxon>
        <taxon>Pseudomonadati</taxon>
        <taxon>Pseudomonadota</taxon>
        <taxon>Alphaproteobacteria</taxon>
        <taxon>Hyphomicrobiales</taxon>
        <taxon>Phyllobacteriaceae</taxon>
        <taxon>Nitratireductor</taxon>
    </lineage>
</organism>
<dbReference type="InterPro" id="IPR003661">
    <property type="entry name" value="HisK_dim/P_dom"/>
</dbReference>
<evidence type="ECO:0000256" key="11">
    <source>
        <dbReference type="ARBA" id="ARBA00023136"/>
    </source>
</evidence>
<dbReference type="SMART" id="SM00387">
    <property type="entry name" value="HATPase_c"/>
    <property type="match status" value="1"/>
</dbReference>
<dbReference type="GO" id="GO:0000155">
    <property type="term" value="F:phosphorelay sensor kinase activity"/>
    <property type="evidence" value="ECO:0007669"/>
    <property type="project" value="InterPro"/>
</dbReference>
<evidence type="ECO:0000256" key="12">
    <source>
        <dbReference type="SAM" id="Phobius"/>
    </source>
</evidence>
<reference evidence="14" key="2">
    <citation type="submission" date="2020-09" db="EMBL/GenBank/DDBJ databases">
        <authorList>
            <person name="Sun Q."/>
            <person name="Zhou Y."/>
        </authorList>
    </citation>
    <scope>NUCLEOTIDE SEQUENCE</scope>
    <source>
        <strain evidence="14">CGMCC 1.15320</strain>
    </source>
</reference>
<evidence type="ECO:0000313" key="14">
    <source>
        <dbReference type="EMBL" id="GGA73610.1"/>
    </source>
</evidence>
<comment type="catalytic activity">
    <reaction evidence="1">
        <text>ATP + protein L-histidine = ADP + protein N-phospho-L-histidine.</text>
        <dbReference type="EC" id="2.7.13.3"/>
    </reaction>
</comment>
<protein>
    <recommendedName>
        <fullName evidence="3">histidine kinase</fullName>
        <ecNumber evidence="3">2.7.13.3</ecNumber>
    </recommendedName>
</protein>
<dbReference type="SUPFAM" id="SSF47384">
    <property type="entry name" value="Homodimeric domain of signal transducing histidine kinase"/>
    <property type="match status" value="1"/>
</dbReference>
<evidence type="ECO:0000256" key="2">
    <source>
        <dbReference type="ARBA" id="ARBA00004236"/>
    </source>
</evidence>
<dbReference type="InterPro" id="IPR003594">
    <property type="entry name" value="HATPase_dom"/>
</dbReference>
<dbReference type="InterPro" id="IPR036097">
    <property type="entry name" value="HisK_dim/P_sf"/>
</dbReference>
<dbReference type="EMBL" id="BMIF01000009">
    <property type="protein sequence ID" value="GGA73610.1"/>
    <property type="molecule type" value="Genomic_DNA"/>
</dbReference>
<keyword evidence="12" id="KW-1133">Transmembrane helix</keyword>
<dbReference type="Pfam" id="PF02518">
    <property type="entry name" value="HATPase_c"/>
    <property type="match status" value="1"/>
</dbReference>
<proteinExistence type="predicted"/>
<accession>A0A916W7E7</accession>
<keyword evidence="15" id="KW-1185">Reference proteome</keyword>
<dbReference type="InterPro" id="IPR013656">
    <property type="entry name" value="PAS_4"/>
</dbReference>
<feature type="transmembrane region" description="Helical" evidence="12">
    <location>
        <begin position="21"/>
        <end position="38"/>
    </location>
</feature>
<evidence type="ECO:0000256" key="3">
    <source>
        <dbReference type="ARBA" id="ARBA00012438"/>
    </source>
</evidence>
<keyword evidence="7" id="KW-0547">Nucleotide-binding</keyword>
<keyword evidence="8 14" id="KW-0418">Kinase</keyword>
<evidence type="ECO:0000256" key="4">
    <source>
        <dbReference type="ARBA" id="ARBA00022475"/>
    </source>
</evidence>
<dbReference type="Gene3D" id="3.30.565.10">
    <property type="entry name" value="Histidine kinase-like ATPase, C-terminal domain"/>
    <property type="match status" value="1"/>
</dbReference>
<keyword evidence="10" id="KW-0902">Two-component regulatory system</keyword>
<name>A0A916W7E7_9HYPH</name>
<dbReference type="FunFam" id="3.30.565.10:FF:000006">
    <property type="entry name" value="Sensor histidine kinase WalK"/>
    <property type="match status" value="1"/>
</dbReference>
<keyword evidence="9" id="KW-0067">ATP-binding</keyword>
<evidence type="ECO:0000256" key="1">
    <source>
        <dbReference type="ARBA" id="ARBA00000085"/>
    </source>
</evidence>
<keyword evidence="5" id="KW-0597">Phosphoprotein</keyword>
<evidence type="ECO:0000256" key="9">
    <source>
        <dbReference type="ARBA" id="ARBA00022840"/>
    </source>
</evidence>
<feature type="domain" description="Histidine kinase" evidence="13">
    <location>
        <begin position="198"/>
        <end position="417"/>
    </location>
</feature>
<dbReference type="PRINTS" id="PR00344">
    <property type="entry name" value="BCTRLSENSOR"/>
</dbReference>
<comment type="caution">
    <text evidence="14">The sequence shown here is derived from an EMBL/GenBank/DDBJ whole genome shotgun (WGS) entry which is preliminary data.</text>
</comment>
<dbReference type="CDD" id="cd00082">
    <property type="entry name" value="HisKA"/>
    <property type="match status" value="1"/>
</dbReference>
<evidence type="ECO:0000313" key="15">
    <source>
        <dbReference type="Proteomes" id="UP000636264"/>
    </source>
</evidence>
<dbReference type="Proteomes" id="UP000636264">
    <property type="component" value="Unassembled WGS sequence"/>
</dbReference>
<comment type="subcellular location">
    <subcellularLocation>
        <location evidence="2">Cell membrane</location>
    </subcellularLocation>
</comment>
<dbReference type="PANTHER" id="PTHR45453">
    <property type="entry name" value="PHOSPHATE REGULON SENSOR PROTEIN PHOR"/>
    <property type="match status" value="1"/>
</dbReference>
<dbReference type="FunFam" id="1.10.287.130:FF:000008">
    <property type="entry name" value="Two-component sensor histidine kinase"/>
    <property type="match status" value="1"/>
</dbReference>
<dbReference type="InterPro" id="IPR005467">
    <property type="entry name" value="His_kinase_dom"/>
</dbReference>
<evidence type="ECO:0000256" key="6">
    <source>
        <dbReference type="ARBA" id="ARBA00022679"/>
    </source>
</evidence>
<dbReference type="EC" id="2.7.13.3" evidence="3"/>
<dbReference type="SMART" id="SM00388">
    <property type="entry name" value="HisKA"/>
    <property type="match status" value="1"/>
</dbReference>
<dbReference type="SUPFAM" id="SSF55874">
    <property type="entry name" value="ATPase domain of HSP90 chaperone/DNA topoisomerase II/histidine kinase"/>
    <property type="match status" value="1"/>
</dbReference>
<dbReference type="GO" id="GO:0016036">
    <property type="term" value="P:cellular response to phosphate starvation"/>
    <property type="evidence" value="ECO:0007669"/>
    <property type="project" value="TreeGrafter"/>
</dbReference>
<dbReference type="Pfam" id="PF08448">
    <property type="entry name" value="PAS_4"/>
    <property type="match status" value="1"/>
</dbReference>
<evidence type="ECO:0000256" key="7">
    <source>
        <dbReference type="ARBA" id="ARBA00022741"/>
    </source>
</evidence>
<sequence>MTDDGGRKPVRYAGAAGVRRNLPFILAGGLLLLAMELWSGGSGVVSAAGILGLLILSALQPTRSGGANAKALSETPEGGRISAAELAAAINDPIYFLDEEGTVLYSNGAARDAFGPLAEGSAIQLKFRSPEMQVFLRDALKSKQTETSVDYVERIPMERVYRVSARAIGEGGRRFVLHFRDQSEARRIDRMRADFIANASHELRTPLASISGFIETLRGPARDDPKAQEQFLQIMHGQTRRMARLIDDLLTLSRIEAKPVGKPTEPVDLRPLVAGVCDTLRQVADEAGVNIEIEFPDGPFEVAGFRDELVQVFENLVSNACKYGRDGKRVVVQAKVEAGGEKSVTVTDFGPGIAEEHLPRLTERFYRADSGTGPSQQGTGLGLAIVKHILNRHGARLIIRSRPGEGSSFTVHFPAPEF</sequence>
<evidence type="ECO:0000256" key="5">
    <source>
        <dbReference type="ARBA" id="ARBA00022553"/>
    </source>
</evidence>
<keyword evidence="6" id="KW-0808">Transferase</keyword>
<evidence type="ECO:0000256" key="8">
    <source>
        <dbReference type="ARBA" id="ARBA00022777"/>
    </source>
</evidence>
<dbReference type="RefSeq" id="WP_188721851.1">
    <property type="nucleotide sequence ID" value="NZ_BMIF01000009.1"/>
</dbReference>
<dbReference type="InterPro" id="IPR050351">
    <property type="entry name" value="BphY/WalK/GraS-like"/>
</dbReference>
<dbReference type="Gene3D" id="1.10.287.130">
    <property type="match status" value="1"/>
</dbReference>
<keyword evidence="12" id="KW-0812">Transmembrane</keyword>
<dbReference type="PANTHER" id="PTHR45453:SF1">
    <property type="entry name" value="PHOSPHATE REGULON SENSOR PROTEIN PHOR"/>
    <property type="match status" value="1"/>
</dbReference>
<reference evidence="14" key="1">
    <citation type="journal article" date="2014" name="Int. J. Syst. Evol. Microbiol.">
        <title>Complete genome sequence of Corynebacterium casei LMG S-19264T (=DSM 44701T), isolated from a smear-ripened cheese.</title>
        <authorList>
            <consortium name="US DOE Joint Genome Institute (JGI-PGF)"/>
            <person name="Walter F."/>
            <person name="Albersmeier A."/>
            <person name="Kalinowski J."/>
            <person name="Ruckert C."/>
        </authorList>
    </citation>
    <scope>NUCLEOTIDE SEQUENCE</scope>
    <source>
        <strain evidence="14">CGMCC 1.15320</strain>
    </source>
</reference>
<dbReference type="GO" id="GO:0005524">
    <property type="term" value="F:ATP binding"/>
    <property type="evidence" value="ECO:0007669"/>
    <property type="project" value="UniProtKB-KW"/>
</dbReference>
<evidence type="ECO:0000256" key="10">
    <source>
        <dbReference type="ARBA" id="ARBA00023012"/>
    </source>
</evidence>